<dbReference type="CDD" id="cd04481">
    <property type="entry name" value="RPA1_DBD_B_like"/>
    <property type="match status" value="1"/>
</dbReference>
<dbReference type="EMBL" id="AP000387">
    <property type="protein sequence ID" value="BAB09780.1"/>
    <property type="molecule type" value="Genomic_DNA"/>
</dbReference>
<organism evidence="1">
    <name type="scientific">Arabidopsis thaliana</name>
    <name type="common">Mouse-ear cress</name>
    <dbReference type="NCBI Taxonomy" id="3702"/>
    <lineage>
        <taxon>Eukaryota</taxon>
        <taxon>Viridiplantae</taxon>
        <taxon>Streptophyta</taxon>
        <taxon>Embryophyta</taxon>
        <taxon>Tracheophyta</taxon>
        <taxon>Spermatophyta</taxon>
        <taxon>Magnoliopsida</taxon>
        <taxon>eudicotyledons</taxon>
        <taxon>Gunneridae</taxon>
        <taxon>Pentapetalae</taxon>
        <taxon>rosids</taxon>
        <taxon>malvids</taxon>
        <taxon>Brassicales</taxon>
        <taxon>Brassicaceae</taxon>
        <taxon>Camelineae</taxon>
        <taxon>Arabidopsis</taxon>
    </lineage>
</organism>
<proteinExistence type="predicted"/>
<name>Q9FYR4_ARATH</name>
<dbReference type="Gene3D" id="2.40.50.140">
    <property type="entry name" value="Nucleic acid-binding proteins"/>
    <property type="match status" value="1"/>
</dbReference>
<dbReference type="InterPro" id="IPR012340">
    <property type="entry name" value="NA-bd_OB-fold"/>
</dbReference>
<protein>
    <submittedName>
        <fullName evidence="1">Gb|AAC95164.1</fullName>
    </submittedName>
</protein>
<dbReference type="AlphaFoldDB" id="Q9FYR4"/>
<sequence length="236" mass="27135">MILCDEIGTMIDAICAYFYTGYDVPRVLNEGGWFFLENILLIKSVVGRKPSLTDNKLRIKFLQTTKMTPLPNREPSSFFRFAAFSMIENKTINSSAVHDAYGIVVRVGNITRPDFVPQASENTILSHFLEFEIKNSWGKSLICVATGYTCELFVQLWRGLGLELGYHWNFGMNPTICVLRFWNVDDHEGRQCLISHNGASRITFNQSYPQINMDRVRTQFLQRMQTPELDEVVDEN</sequence>
<evidence type="ECO:0000313" key="1">
    <source>
        <dbReference type="EMBL" id="BAB09780.1"/>
    </source>
</evidence>
<reference evidence="1" key="1">
    <citation type="submission" date="1999-07" db="EMBL/GenBank/DDBJ databases">
        <title>Structural analysis of Arabidopsis thaliana chromosome 5. XI.</title>
        <authorList>
            <person name="Kaneko T."/>
            <person name="Katoh T."/>
            <person name="Asamizu E."/>
            <person name="Sato S."/>
            <person name="Nakamura Y."/>
            <person name="Kotani H."/>
            <person name="Tabata S."/>
        </authorList>
    </citation>
    <scope>NUCLEOTIDE SEQUENCE</scope>
</reference>
<accession>Q9FYR4</accession>